<sequence length="79" mass="9119">MSKQRLKKLTSEVRQSIPEKIDDKEKVHALLDDLESEDPAKLKKALNVLPEFITRFEIEHPKFSQSLNEIMVVLSNMGI</sequence>
<dbReference type="Proteomes" id="UP000183868">
    <property type="component" value="Chromosome"/>
</dbReference>
<dbReference type="InParanoid" id="H1XV32"/>
<dbReference type="EMBL" id="CM001402">
    <property type="protein sequence ID" value="EHO42865.1"/>
    <property type="molecule type" value="Genomic_DNA"/>
</dbReference>
<dbReference type="AlphaFoldDB" id="H1XV32"/>
<reference evidence="1 4" key="2">
    <citation type="submission" date="2016-11" db="EMBL/GenBank/DDBJ databases">
        <title>Genomic analysis of Caldithrix abyssi and proposal of a novel bacterial phylum Caldithrichaeota.</title>
        <authorList>
            <person name="Kublanov I."/>
            <person name="Sigalova O."/>
            <person name="Gavrilov S."/>
            <person name="Lebedinsky A."/>
            <person name="Ivanova N."/>
            <person name="Daum C."/>
            <person name="Reddy T."/>
            <person name="Klenk H.P."/>
            <person name="Goker M."/>
            <person name="Reva O."/>
            <person name="Miroshnichenko M."/>
            <person name="Kyprides N."/>
            <person name="Woyke T."/>
            <person name="Gelfand M."/>
        </authorList>
    </citation>
    <scope>NUCLEOTIDE SEQUENCE [LARGE SCALE GENOMIC DNA]</scope>
    <source>
        <strain evidence="1 4">LF13</strain>
    </source>
</reference>
<gene>
    <name evidence="1" type="ORF">Cabys_2155</name>
    <name evidence="2" type="ORF">Calab_3261</name>
</gene>
<dbReference type="RefSeq" id="WP_006930238.1">
    <property type="nucleotide sequence ID" value="NZ_CM001402.1"/>
</dbReference>
<proteinExistence type="predicted"/>
<dbReference type="Pfam" id="PF14357">
    <property type="entry name" value="DUF4404"/>
    <property type="match status" value="1"/>
</dbReference>
<protein>
    <submittedName>
        <fullName evidence="2">Uncharacterized protein</fullName>
    </submittedName>
</protein>
<evidence type="ECO:0000313" key="1">
    <source>
        <dbReference type="EMBL" id="APF18904.1"/>
    </source>
</evidence>
<dbReference type="Proteomes" id="UP000004671">
    <property type="component" value="Chromosome"/>
</dbReference>
<dbReference type="EMBL" id="CP018099">
    <property type="protein sequence ID" value="APF18904.1"/>
    <property type="molecule type" value="Genomic_DNA"/>
</dbReference>
<keyword evidence="3" id="KW-1185">Reference proteome</keyword>
<name>H1XV32_CALAY</name>
<evidence type="ECO:0000313" key="2">
    <source>
        <dbReference type="EMBL" id="EHO42865.1"/>
    </source>
</evidence>
<evidence type="ECO:0000313" key="4">
    <source>
        <dbReference type="Proteomes" id="UP000183868"/>
    </source>
</evidence>
<organism evidence="2 3">
    <name type="scientific">Caldithrix abyssi DSM 13497</name>
    <dbReference type="NCBI Taxonomy" id="880073"/>
    <lineage>
        <taxon>Bacteria</taxon>
        <taxon>Pseudomonadati</taxon>
        <taxon>Calditrichota</taxon>
        <taxon>Calditrichia</taxon>
        <taxon>Calditrichales</taxon>
        <taxon>Calditrichaceae</taxon>
        <taxon>Caldithrix</taxon>
    </lineage>
</organism>
<dbReference type="PaxDb" id="880073-Calab_3261"/>
<accession>H1XV32</accession>
<dbReference type="STRING" id="880073.Cabys_2155"/>
<dbReference type="InterPro" id="IPR025516">
    <property type="entry name" value="DUF4404"/>
</dbReference>
<reference evidence="2 3" key="1">
    <citation type="submission" date="2011-09" db="EMBL/GenBank/DDBJ databases">
        <title>The permanent draft genome of Caldithrix abyssi DSM 13497.</title>
        <authorList>
            <consortium name="US DOE Joint Genome Institute (JGI-PGF)"/>
            <person name="Lucas S."/>
            <person name="Han J."/>
            <person name="Lapidus A."/>
            <person name="Bruce D."/>
            <person name="Goodwin L."/>
            <person name="Pitluck S."/>
            <person name="Peters L."/>
            <person name="Kyrpides N."/>
            <person name="Mavromatis K."/>
            <person name="Ivanova N."/>
            <person name="Mikhailova N."/>
            <person name="Chertkov O."/>
            <person name="Detter J.C."/>
            <person name="Tapia R."/>
            <person name="Han C."/>
            <person name="Land M."/>
            <person name="Hauser L."/>
            <person name="Markowitz V."/>
            <person name="Cheng J.-F."/>
            <person name="Hugenholtz P."/>
            <person name="Woyke T."/>
            <person name="Wu D."/>
            <person name="Spring S."/>
            <person name="Brambilla E."/>
            <person name="Klenk H.-P."/>
            <person name="Eisen J.A."/>
        </authorList>
    </citation>
    <scope>NUCLEOTIDE SEQUENCE [LARGE SCALE GENOMIC DNA]</scope>
    <source>
        <strain evidence="2 3">DSM 13497</strain>
    </source>
</reference>
<evidence type="ECO:0000313" key="3">
    <source>
        <dbReference type="Proteomes" id="UP000004671"/>
    </source>
</evidence>
<dbReference type="HOGENOM" id="CLU_2599382_0_0_0"/>
<dbReference type="KEGG" id="caby:Cabys_2155"/>